<evidence type="ECO:0000256" key="2">
    <source>
        <dbReference type="ARBA" id="ARBA00008197"/>
    </source>
</evidence>
<organism evidence="6 7">
    <name type="scientific">Bombus terrestris</name>
    <name type="common">Buff-tailed bumblebee</name>
    <name type="synonym">Apis terrestris</name>
    <dbReference type="NCBI Taxonomy" id="30195"/>
    <lineage>
        <taxon>Eukaryota</taxon>
        <taxon>Metazoa</taxon>
        <taxon>Ecdysozoa</taxon>
        <taxon>Arthropoda</taxon>
        <taxon>Hexapoda</taxon>
        <taxon>Insecta</taxon>
        <taxon>Pterygota</taxon>
        <taxon>Neoptera</taxon>
        <taxon>Endopterygota</taxon>
        <taxon>Hymenoptera</taxon>
        <taxon>Apocrita</taxon>
        <taxon>Aculeata</taxon>
        <taxon>Apoidea</taxon>
        <taxon>Anthophila</taxon>
        <taxon>Apidae</taxon>
        <taxon>Bombus</taxon>
        <taxon>Bombus</taxon>
    </lineage>
</organism>
<feature type="signal peptide" evidence="5">
    <location>
        <begin position="1"/>
        <end position="25"/>
    </location>
</feature>
<dbReference type="RefSeq" id="XP_048264917.1">
    <property type="nucleotide sequence ID" value="XM_048408960.1"/>
</dbReference>
<sequence length="76" mass="8733">MSLAAKTTFVLCCATTAWMVGYVHYQQEAERRQLRLGVERDIERQESNKLKKLQQETQLVEPLVEAAKQGPILRTT</sequence>
<evidence type="ECO:0000313" key="7">
    <source>
        <dbReference type="RefSeq" id="XP_048264917.1"/>
    </source>
</evidence>
<dbReference type="GO" id="GO:0005739">
    <property type="term" value="C:mitochondrion"/>
    <property type="evidence" value="ECO:0007669"/>
    <property type="project" value="UniProtKB-SubCell"/>
</dbReference>
<keyword evidence="4" id="KW-0496">Mitochondrion</keyword>
<dbReference type="GeneID" id="125385682"/>
<keyword evidence="5" id="KW-0732">Signal</keyword>
<keyword evidence="6" id="KW-1185">Reference proteome</keyword>
<proteinExistence type="inferred from homology"/>
<accession>A0A9C6W7F9</accession>
<dbReference type="KEGG" id="bter:125385682"/>
<feature type="chain" id="PRO_5039697724" evidence="5">
    <location>
        <begin position="26"/>
        <end position="76"/>
    </location>
</feature>
<keyword evidence="3" id="KW-0809">Transit peptide</keyword>
<dbReference type="CTD" id="100303755"/>
<dbReference type="Proteomes" id="UP000835206">
    <property type="component" value="Chromosome 9"/>
</dbReference>
<reference evidence="7" key="1">
    <citation type="submission" date="2025-08" db="UniProtKB">
        <authorList>
            <consortium name="RefSeq"/>
        </authorList>
    </citation>
    <scope>IDENTIFICATION</scope>
</reference>
<protein>
    <submittedName>
        <fullName evidence="7">Uncharacterized protein LOC125385682</fullName>
    </submittedName>
</protein>
<dbReference type="Pfam" id="PF15786">
    <property type="entry name" value="PET117"/>
    <property type="match status" value="1"/>
</dbReference>
<evidence type="ECO:0000313" key="6">
    <source>
        <dbReference type="Proteomes" id="UP000835206"/>
    </source>
</evidence>
<dbReference type="GO" id="GO:0033617">
    <property type="term" value="P:mitochondrial respiratory chain complex IV assembly"/>
    <property type="evidence" value="ECO:0007669"/>
    <property type="project" value="TreeGrafter"/>
</dbReference>
<dbReference type="PANTHER" id="PTHR28163">
    <property type="entry name" value="PROTEIN PET117 HOMOLOG, MITOCHONDRIAL"/>
    <property type="match status" value="1"/>
</dbReference>
<evidence type="ECO:0000256" key="3">
    <source>
        <dbReference type="ARBA" id="ARBA00022946"/>
    </source>
</evidence>
<dbReference type="AlphaFoldDB" id="A0A9C6W7F9"/>
<dbReference type="OrthoDB" id="76305at2759"/>
<name>A0A9C6W7F9_BOMTE</name>
<evidence type="ECO:0000256" key="1">
    <source>
        <dbReference type="ARBA" id="ARBA00004173"/>
    </source>
</evidence>
<dbReference type="PANTHER" id="PTHR28163:SF1">
    <property type="entry name" value="PROTEIN PET117 HOMOLOG, MITOCHONDRIAL"/>
    <property type="match status" value="1"/>
</dbReference>
<comment type="subcellular location">
    <subcellularLocation>
        <location evidence="1">Mitochondrion</location>
    </subcellularLocation>
</comment>
<dbReference type="InterPro" id="IPR031568">
    <property type="entry name" value="Pet117"/>
</dbReference>
<evidence type="ECO:0000256" key="4">
    <source>
        <dbReference type="ARBA" id="ARBA00023128"/>
    </source>
</evidence>
<gene>
    <name evidence="7" type="primary">LOC125385682</name>
</gene>
<evidence type="ECO:0000256" key="5">
    <source>
        <dbReference type="SAM" id="SignalP"/>
    </source>
</evidence>
<comment type="similarity">
    <text evidence="2">Belongs to the PET117 family.</text>
</comment>